<evidence type="ECO:0000313" key="1">
    <source>
        <dbReference type="EMBL" id="CAK0885618.1"/>
    </source>
</evidence>
<name>A0ABN9WGP2_9DINO</name>
<accession>A0ABN9WGP2</accession>
<dbReference type="Proteomes" id="UP001189429">
    <property type="component" value="Unassembled WGS sequence"/>
</dbReference>
<sequence length="125" mass="14063">MKKSSWLINPLRHGQTWQAISAQAVARQKERYCAAFLAWTTASRSNFVSWSMLVIVIGIKTVQLHHLLVAPRLLVPGGLMLGLQPRSPAPFTDQERTSIRTTPWMMIFGRSLIKLFGIRCVSLSS</sequence>
<gene>
    <name evidence="1" type="ORF">PCOR1329_LOCUS67180</name>
</gene>
<organism evidence="1 2">
    <name type="scientific">Prorocentrum cordatum</name>
    <dbReference type="NCBI Taxonomy" id="2364126"/>
    <lineage>
        <taxon>Eukaryota</taxon>
        <taxon>Sar</taxon>
        <taxon>Alveolata</taxon>
        <taxon>Dinophyceae</taxon>
        <taxon>Prorocentrales</taxon>
        <taxon>Prorocentraceae</taxon>
        <taxon>Prorocentrum</taxon>
    </lineage>
</organism>
<comment type="caution">
    <text evidence="1">The sequence shown here is derived from an EMBL/GenBank/DDBJ whole genome shotgun (WGS) entry which is preliminary data.</text>
</comment>
<proteinExistence type="predicted"/>
<dbReference type="EMBL" id="CAUYUJ010018693">
    <property type="protein sequence ID" value="CAK0885618.1"/>
    <property type="molecule type" value="Genomic_DNA"/>
</dbReference>
<evidence type="ECO:0000313" key="2">
    <source>
        <dbReference type="Proteomes" id="UP001189429"/>
    </source>
</evidence>
<keyword evidence="2" id="KW-1185">Reference proteome</keyword>
<protein>
    <submittedName>
        <fullName evidence="1">Uncharacterized protein</fullName>
    </submittedName>
</protein>
<reference evidence="1" key="1">
    <citation type="submission" date="2023-10" db="EMBL/GenBank/DDBJ databases">
        <authorList>
            <person name="Chen Y."/>
            <person name="Shah S."/>
            <person name="Dougan E. K."/>
            <person name="Thang M."/>
            <person name="Chan C."/>
        </authorList>
    </citation>
    <scope>NUCLEOTIDE SEQUENCE [LARGE SCALE GENOMIC DNA]</scope>
</reference>